<dbReference type="Proteomes" id="UP001149074">
    <property type="component" value="Unassembled WGS sequence"/>
</dbReference>
<reference evidence="1" key="1">
    <citation type="submission" date="2022-11" db="EMBL/GenBank/DDBJ databases">
        <authorList>
            <person name="Petersen C."/>
        </authorList>
    </citation>
    <scope>NUCLEOTIDE SEQUENCE</scope>
    <source>
        <strain evidence="1">IBT 30761</strain>
    </source>
</reference>
<evidence type="ECO:0000313" key="2">
    <source>
        <dbReference type="Proteomes" id="UP001149074"/>
    </source>
</evidence>
<dbReference type="AlphaFoldDB" id="A0A9W9FM44"/>
<gene>
    <name evidence="1" type="ORF">N7532_003270</name>
</gene>
<evidence type="ECO:0000313" key="1">
    <source>
        <dbReference type="EMBL" id="KAJ5102741.1"/>
    </source>
</evidence>
<dbReference type="EMBL" id="JAPQKI010000004">
    <property type="protein sequence ID" value="KAJ5102741.1"/>
    <property type="molecule type" value="Genomic_DNA"/>
</dbReference>
<reference evidence="1" key="2">
    <citation type="journal article" date="2023" name="IMA Fungus">
        <title>Comparative genomic study of the Penicillium genus elucidates a diverse pangenome and 15 lateral gene transfer events.</title>
        <authorList>
            <person name="Petersen C."/>
            <person name="Sorensen T."/>
            <person name="Nielsen M.R."/>
            <person name="Sondergaard T.E."/>
            <person name="Sorensen J.L."/>
            <person name="Fitzpatrick D.A."/>
            <person name="Frisvad J.C."/>
            <person name="Nielsen K.L."/>
        </authorList>
    </citation>
    <scope>NUCLEOTIDE SEQUENCE</scope>
    <source>
        <strain evidence="1">IBT 30761</strain>
    </source>
</reference>
<keyword evidence="2" id="KW-1185">Reference proteome</keyword>
<dbReference type="RefSeq" id="XP_056476121.1">
    <property type="nucleotide sequence ID" value="XM_056615764.1"/>
</dbReference>
<accession>A0A9W9FM44</accession>
<organism evidence="1 2">
    <name type="scientific">Penicillium argentinense</name>
    <dbReference type="NCBI Taxonomy" id="1131581"/>
    <lineage>
        <taxon>Eukaryota</taxon>
        <taxon>Fungi</taxon>
        <taxon>Dikarya</taxon>
        <taxon>Ascomycota</taxon>
        <taxon>Pezizomycotina</taxon>
        <taxon>Eurotiomycetes</taxon>
        <taxon>Eurotiomycetidae</taxon>
        <taxon>Eurotiales</taxon>
        <taxon>Aspergillaceae</taxon>
        <taxon>Penicillium</taxon>
    </lineage>
</organism>
<sequence length="264" mass="28474">MNSVEEPSLGSDWVGVEAARSSCSGEVLASGGEWKESEEYVIVEAARDTREGITLLSRVGRGVRSFVVSILAELGRGTRLSVIVGGVLVLQSEGETGASLIVGVTVHKRVEVVRTGLGANNLDVALHEDIRAEVALGSLVLDIGRVLYRLIVSNDPNRATQGSLLKILHSRQDRILSRGHEVLRRSNTLVSKSKTDGRSDRARSTHLELIVRAIIIIDRSISESVDSHDDSAHMADISIIGRAFDNGTITTSFLLGVVQSLFMK</sequence>
<comment type="caution">
    <text evidence="1">The sequence shown here is derived from an EMBL/GenBank/DDBJ whole genome shotgun (WGS) entry which is preliminary data.</text>
</comment>
<protein>
    <submittedName>
        <fullName evidence="1">Uncharacterized protein</fullName>
    </submittedName>
</protein>
<proteinExistence type="predicted"/>
<dbReference type="GeneID" id="81354743"/>
<name>A0A9W9FM44_9EURO</name>